<dbReference type="GO" id="GO:0000272">
    <property type="term" value="P:polysaccharide catabolic process"/>
    <property type="evidence" value="ECO:0007669"/>
    <property type="project" value="InterPro"/>
</dbReference>
<organism evidence="10 11">
    <name type="scientific">Neocallimastix californiae</name>
    <dbReference type="NCBI Taxonomy" id="1754190"/>
    <lineage>
        <taxon>Eukaryota</taxon>
        <taxon>Fungi</taxon>
        <taxon>Fungi incertae sedis</taxon>
        <taxon>Chytridiomycota</taxon>
        <taxon>Chytridiomycota incertae sedis</taxon>
        <taxon>Neocallimastigomycetes</taxon>
        <taxon>Neocallimastigales</taxon>
        <taxon>Neocallimastigaceae</taxon>
        <taxon>Neocallimastix</taxon>
    </lineage>
</organism>
<evidence type="ECO:0000313" key="10">
    <source>
        <dbReference type="EMBL" id="ORY77426.1"/>
    </source>
</evidence>
<evidence type="ECO:0000259" key="9">
    <source>
        <dbReference type="PROSITE" id="PS51763"/>
    </source>
</evidence>
<dbReference type="InterPro" id="IPR017853">
    <property type="entry name" value="GH"/>
</dbReference>
<protein>
    <submittedName>
        <fullName evidence="10">Cellulase-domain-containing protein</fullName>
    </submittedName>
</protein>
<dbReference type="PROSITE" id="PS51763">
    <property type="entry name" value="CBM10"/>
    <property type="match status" value="2"/>
</dbReference>
<evidence type="ECO:0000313" key="11">
    <source>
        <dbReference type="Proteomes" id="UP000193920"/>
    </source>
</evidence>
<name>A0A1Y2F246_9FUNG</name>
<dbReference type="Gene3D" id="3.90.1220.10">
    <property type="entry name" value="Cellulose docking domain, dockering"/>
    <property type="match status" value="2"/>
</dbReference>
<evidence type="ECO:0000256" key="4">
    <source>
        <dbReference type="ARBA" id="ARBA00022801"/>
    </source>
</evidence>
<feature type="domain" description="CBM10" evidence="9">
    <location>
        <begin position="21"/>
        <end position="59"/>
    </location>
</feature>
<dbReference type="Proteomes" id="UP000193920">
    <property type="component" value="Unassembled WGS sequence"/>
</dbReference>
<feature type="compositionally biased region" description="Low complexity" evidence="7">
    <location>
        <begin position="125"/>
        <end position="141"/>
    </location>
</feature>
<dbReference type="EMBL" id="MCOG01000019">
    <property type="protein sequence ID" value="ORY77426.1"/>
    <property type="molecule type" value="Genomic_DNA"/>
</dbReference>
<reference evidence="10 11" key="1">
    <citation type="submission" date="2016-08" db="EMBL/GenBank/DDBJ databases">
        <title>A Parts List for Fungal Cellulosomes Revealed by Comparative Genomics.</title>
        <authorList>
            <consortium name="DOE Joint Genome Institute"/>
            <person name="Haitjema C.H."/>
            <person name="Gilmore S.P."/>
            <person name="Henske J.K."/>
            <person name="Solomon K.V."/>
            <person name="De Groot R."/>
            <person name="Kuo A."/>
            <person name="Mondo S.J."/>
            <person name="Salamov A.A."/>
            <person name="Labutti K."/>
            <person name="Zhao Z."/>
            <person name="Chiniquy J."/>
            <person name="Barry K."/>
            <person name="Brewer H.M."/>
            <person name="Purvine S.O."/>
            <person name="Wright A.T."/>
            <person name="Boxma B."/>
            <person name="Van Alen T."/>
            <person name="Hackstein J.H."/>
            <person name="Baker S.E."/>
            <person name="Grigoriev I.V."/>
            <person name="O'Malley M.A."/>
        </authorList>
    </citation>
    <scope>NUCLEOTIDE SEQUENCE [LARGE SCALE GENOMIC DNA]</scope>
    <source>
        <strain evidence="10 11">G1</strain>
    </source>
</reference>
<evidence type="ECO:0000256" key="5">
    <source>
        <dbReference type="ARBA" id="ARBA00023295"/>
    </source>
</evidence>
<gene>
    <name evidence="10" type="ORF">LY90DRAFT_92305</name>
</gene>
<keyword evidence="4 6" id="KW-0378">Hydrolase</keyword>
<comment type="caution">
    <text evidence="10">The sequence shown here is derived from an EMBL/GenBank/DDBJ whole genome shotgun (WGS) entry which is preliminary data.</text>
</comment>
<dbReference type="Pfam" id="PF02013">
    <property type="entry name" value="CBM_10"/>
    <property type="match status" value="2"/>
</dbReference>
<keyword evidence="3" id="KW-0677">Repeat</keyword>
<dbReference type="InterPro" id="IPR002883">
    <property type="entry name" value="CBM10/Dockerin_dom"/>
</dbReference>
<feature type="region of interest" description="Disordered" evidence="7">
    <location>
        <begin position="112"/>
        <end position="141"/>
    </location>
</feature>
<keyword evidence="5 6" id="KW-0326">Glycosidase</keyword>
<proteinExistence type="inferred from homology"/>
<sequence length="228" mass="25826">MKFLNALTIVSVCIANAVAKNCWAEELGFKCCSSSDAKVEYTDNDGKWSIEDGNWCGILKKPECWALELGFECCTSEDIEVQYTDKDGKWGIENYEWCGIIEKEKPITKPVEEPTTIPVDEPSETTEPVSTTTVVDDSTPSPIRDISSKELIKEMNFGWNLGNTMDAQCIEYLNYEKDQTASETCWGNPKTTEDMFKVLMDNQFNVFRIPTTWSGHFGEAPDYKIDEK</sequence>
<feature type="signal peptide" evidence="8">
    <location>
        <begin position="1"/>
        <end position="19"/>
    </location>
</feature>
<evidence type="ECO:0000256" key="1">
    <source>
        <dbReference type="ARBA" id="ARBA00005641"/>
    </source>
</evidence>
<evidence type="ECO:0000256" key="3">
    <source>
        <dbReference type="ARBA" id="ARBA00022737"/>
    </source>
</evidence>
<evidence type="ECO:0000256" key="2">
    <source>
        <dbReference type="ARBA" id="ARBA00022729"/>
    </source>
</evidence>
<feature type="domain" description="CBM10" evidence="9">
    <location>
        <begin position="63"/>
        <end position="101"/>
    </location>
</feature>
<dbReference type="InterPro" id="IPR001547">
    <property type="entry name" value="Glyco_hydro_5"/>
</dbReference>
<dbReference type="SUPFAM" id="SSF64571">
    <property type="entry name" value="Cellulose docking domain, dockering"/>
    <property type="match status" value="2"/>
</dbReference>
<dbReference type="InterPro" id="IPR009034">
    <property type="entry name" value="Dockerin_dom_fun_sf"/>
</dbReference>
<dbReference type="AlphaFoldDB" id="A0A1Y2F246"/>
<feature type="chain" id="PRO_5012756568" evidence="8">
    <location>
        <begin position="20"/>
        <end position="228"/>
    </location>
</feature>
<dbReference type="OrthoDB" id="412536at2759"/>
<dbReference type="Gene3D" id="3.20.20.80">
    <property type="entry name" value="Glycosidases"/>
    <property type="match status" value="1"/>
</dbReference>
<keyword evidence="2 8" id="KW-0732">Signal</keyword>
<dbReference type="SUPFAM" id="SSF51445">
    <property type="entry name" value="(Trans)glycosidases"/>
    <property type="match status" value="1"/>
</dbReference>
<dbReference type="Pfam" id="PF00150">
    <property type="entry name" value="Cellulase"/>
    <property type="match status" value="1"/>
</dbReference>
<evidence type="ECO:0000256" key="8">
    <source>
        <dbReference type="SAM" id="SignalP"/>
    </source>
</evidence>
<comment type="similarity">
    <text evidence="1 6">Belongs to the glycosyl hydrolase 5 (cellulase A) family.</text>
</comment>
<dbReference type="GO" id="GO:0004553">
    <property type="term" value="F:hydrolase activity, hydrolyzing O-glycosyl compounds"/>
    <property type="evidence" value="ECO:0007669"/>
    <property type="project" value="InterPro"/>
</dbReference>
<keyword evidence="11" id="KW-1185">Reference proteome</keyword>
<evidence type="ECO:0000256" key="6">
    <source>
        <dbReference type="RuleBase" id="RU361153"/>
    </source>
</evidence>
<evidence type="ECO:0000256" key="7">
    <source>
        <dbReference type="SAM" id="MobiDB-lite"/>
    </source>
</evidence>
<accession>A0A1Y2F246</accession>